<gene>
    <name evidence="2" type="ordered locus">Desdi_0767</name>
</gene>
<protein>
    <submittedName>
        <fullName evidence="2">Putative ATP-dependent Lon-type protease</fullName>
    </submittedName>
</protein>
<name>L0F5Q8_DESDL</name>
<dbReference type="Proteomes" id="UP000010797">
    <property type="component" value="Chromosome"/>
</dbReference>
<dbReference type="GO" id="GO:0008233">
    <property type="term" value="F:peptidase activity"/>
    <property type="evidence" value="ECO:0007669"/>
    <property type="project" value="UniProtKB-KW"/>
</dbReference>
<dbReference type="HOGENOM" id="CLU_023021_1_1_9"/>
<dbReference type="OrthoDB" id="5297084at2"/>
<dbReference type="Pfam" id="PF13337">
    <property type="entry name" value="BrxL_ATPase"/>
    <property type="match status" value="1"/>
</dbReference>
<dbReference type="AlphaFoldDB" id="L0F5Q8"/>
<dbReference type="STRING" id="871963.Desdi_0767"/>
<evidence type="ECO:0000313" key="3">
    <source>
        <dbReference type="Proteomes" id="UP000010797"/>
    </source>
</evidence>
<dbReference type="KEGG" id="ddl:Desdi_0767"/>
<dbReference type="EMBL" id="CP003344">
    <property type="protein sequence ID" value="AGA68293.1"/>
    <property type="molecule type" value="Genomic_DNA"/>
</dbReference>
<proteinExistence type="predicted"/>
<organism evidence="2 3">
    <name type="scientific">Desulfitobacterium dichloroeliminans (strain LMG P-21439 / DCA1)</name>
    <dbReference type="NCBI Taxonomy" id="871963"/>
    <lineage>
        <taxon>Bacteria</taxon>
        <taxon>Bacillati</taxon>
        <taxon>Bacillota</taxon>
        <taxon>Clostridia</taxon>
        <taxon>Eubacteriales</taxon>
        <taxon>Desulfitobacteriaceae</taxon>
        <taxon>Desulfitobacterium</taxon>
    </lineage>
</organism>
<dbReference type="InterPro" id="IPR046838">
    <property type="entry name" value="BrxL_N"/>
</dbReference>
<keyword evidence="3" id="KW-1185">Reference proteome</keyword>
<dbReference type="Pfam" id="PF20442">
    <property type="entry name" value="BrxL_N"/>
    <property type="match status" value="1"/>
</dbReference>
<keyword evidence="2" id="KW-0378">Hydrolase</keyword>
<evidence type="ECO:0000313" key="2">
    <source>
        <dbReference type="EMBL" id="AGA68293.1"/>
    </source>
</evidence>
<dbReference type="InterPro" id="IPR014061">
    <property type="entry name" value="BrxL-like"/>
</dbReference>
<accession>L0F5Q8</accession>
<dbReference type="eggNOG" id="COG4930">
    <property type="taxonomic scope" value="Bacteria"/>
</dbReference>
<reference evidence="3" key="1">
    <citation type="submission" date="2012-02" db="EMBL/GenBank/DDBJ databases">
        <title>Complete sequence of Desulfitobacterium dichloroeliminans LMG P-21439.</title>
        <authorList>
            <person name="Lucas S."/>
            <person name="Han J."/>
            <person name="Lapidus A."/>
            <person name="Cheng J.-F."/>
            <person name="Goodwin L."/>
            <person name="Pitluck S."/>
            <person name="Peters L."/>
            <person name="Ovchinnikova G."/>
            <person name="Teshima H."/>
            <person name="Detter J.C."/>
            <person name="Han C."/>
            <person name="Tapia R."/>
            <person name="Land M."/>
            <person name="Hauser L."/>
            <person name="Kyrpides N."/>
            <person name="Ivanova N."/>
            <person name="Pagani I."/>
            <person name="Kruse T."/>
            <person name="de Vos W.M."/>
            <person name="Boon N."/>
            <person name="Smidt H."/>
            <person name="Woyke T."/>
        </authorList>
    </citation>
    <scope>NUCLEOTIDE SEQUENCE [LARGE SCALE GENOMIC DNA]</scope>
    <source>
        <strain evidence="3">LMG P-21439 / DCA1</strain>
    </source>
</reference>
<dbReference type="GO" id="GO:0006508">
    <property type="term" value="P:proteolysis"/>
    <property type="evidence" value="ECO:0007669"/>
    <property type="project" value="UniProtKB-KW"/>
</dbReference>
<sequence>MYDVDKLREYFPSTTVYKDPSVMAMFKSAKIEAFLRDWILKRKAGPDGRVENVDVLSEYVASIIPPRSEKERLQDEARSNGETRPFLAKVNISFNSSADYYCFEIPGLGFTYSHTIIEDYVWDRIKDELIGEAGGWGLVRLGYMPPEGNKKNGRFTLLDYKNFCPYEVNLDAFREARTHFEVEEWMGIILGAIDYNPDGFEREGWIDTDIWNAKHTMLTRLLPFIQPRINLIELAPQQTGKSYIFGKVGKYGWLLSGGSVSRTMLFLDRRAGARAKGLVTFNDFVAIDEVKSISFTNDKEMGGILKGYMEDGYTTVGGTRVDGDAGIIFLGNIAVEDMDASKDMLRELPDIFRDSALIQRIHGFVPGQFIPPLSPRMYISGWALNTEYFTEIMHLLRSPAETMRYRGFVEELVDVSSKSGDTSGREQDAIMRLCTAYLKLFFPHADSALIRDSKFKREFDKYCLQPAKRMQETVLKQMKIINPGMFGNTGFATYKVRYDI</sequence>
<dbReference type="RefSeq" id="WP_015261294.1">
    <property type="nucleotide sequence ID" value="NC_019903.1"/>
</dbReference>
<feature type="domain" description="BREX system Lon protease-like BrxL N-terminal" evidence="1">
    <location>
        <begin position="9"/>
        <end position="143"/>
    </location>
</feature>
<evidence type="ECO:0000259" key="1">
    <source>
        <dbReference type="Pfam" id="PF20442"/>
    </source>
</evidence>
<keyword evidence="2" id="KW-0645">Protease</keyword>